<dbReference type="GO" id="GO:0047756">
    <property type="term" value="F:chondroitin 4-sulfotransferase activity"/>
    <property type="evidence" value="ECO:0007669"/>
    <property type="project" value="InterPro"/>
</dbReference>
<protein>
    <recommendedName>
        <fullName evidence="4">Carbohydrate sulfotransferase</fullName>
    </recommendedName>
</protein>
<dbReference type="AlphaFoldDB" id="A0AAF3E8J7"/>
<keyword evidence="2" id="KW-1185">Reference proteome</keyword>
<evidence type="ECO:0000313" key="3">
    <source>
        <dbReference type="WBParaSite" id="MBELARI_LOCUS10231"/>
    </source>
</evidence>
<dbReference type="GO" id="GO:0016020">
    <property type="term" value="C:membrane"/>
    <property type="evidence" value="ECO:0007669"/>
    <property type="project" value="InterPro"/>
</dbReference>
<evidence type="ECO:0008006" key="4">
    <source>
        <dbReference type="Google" id="ProtNLM"/>
    </source>
</evidence>
<evidence type="ECO:0000256" key="1">
    <source>
        <dbReference type="SAM" id="Phobius"/>
    </source>
</evidence>
<sequence>MSTFLTATTCYLVKKERFLRANRSIHTELWSKRLCGKSIEYNGFPLKNDSDQRRDQTTLPKDWNFLAVVREPISRFISGYINKCIIERQSRTKYAKNCYSCAGNMTCFVGKLYKNAKMFVQAKGKKYLSYEGKHFFPQTWYCAFNQFPYSIVHYGDSALARINMTQQIIAFLKKARVQQISRAFLGIASVALVIFVIVNTPENYMPAMIEMKARSGISELGRLSLEVSAECSLDRDSPCLPPLVNKTSTWVVSHGNKLAFCKIEKVMSTFMTATLCYLNRSKEFLAKGRNIHTDTWFIRFCGGEIEIEGRYNVLPVNYSLAAVIRHPITRFLSGFMDKCVYEQKQSPKLCYNCQRNLSCFLDNFYKKGRRFSNNPFGPDYEQKHFLPQNWYCPFRAQQYFIVPYGDDAFGKVVMKEKFLDVIRAANGTDEQLEYIEKELNYKSPHATKKNDLKNVYLKKLLATPELFKKFLHIFYYDFIFFGIPLPGLEPSNES</sequence>
<keyword evidence="1" id="KW-1133">Transmembrane helix</keyword>
<keyword evidence="1" id="KW-0812">Transmembrane</keyword>
<organism evidence="2 3">
    <name type="scientific">Mesorhabditis belari</name>
    <dbReference type="NCBI Taxonomy" id="2138241"/>
    <lineage>
        <taxon>Eukaryota</taxon>
        <taxon>Metazoa</taxon>
        <taxon>Ecdysozoa</taxon>
        <taxon>Nematoda</taxon>
        <taxon>Chromadorea</taxon>
        <taxon>Rhabditida</taxon>
        <taxon>Rhabditina</taxon>
        <taxon>Rhabditomorpha</taxon>
        <taxon>Rhabditoidea</taxon>
        <taxon>Rhabditidae</taxon>
        <taxon>Mesorhabditinae</taxon>
        <taxon>Mesorhabditis</taxon>
    </lineage>
</organism>
<evidence type="ECO:0000313" key="2">
    <source>
        <dbReference type="Proteomes" id="UP000887575"/>
    </source>
</evidence>
<dbReference type="Proteomes" id="UP000887575">
    <property type="component" value="Unassembled WGS sequence"/>
</dbReference>
<dbReference type="PANTHER" id="PTHR22900:SF5">
    <property type="entry name" value="PROTEIN CBG14245"/>
    <property type="match status" value="1"/>
</dbReference>
<dbReference type="InterPro" id="IPR007669">
    <property type="entry name" value="Chst-1-like"/>
</dbReference>
<proteinExistence type="predicted"/>
<dbReference type="InterPro" id="IPR005331">
    <property type="entry name" value="Sulfotransferase"/>
</dbReference>
<dbReference type="GO" id="GO:1902884">
    <property type="term" value="P:positive regulation of response to oxidative stress"/>
    <property type="evidence" value="ECO:0007669"/>
    <property type="project" value="InterPro"/>
</dbReference>
<dbReference type="PANTHER" id="PTHR22900">
    <property type="entry name" value="PROTEIN CBG14245-RELATED"/>
    <property type="match status" value="1"/>
</dbReference>
<dbReference type="GO" id="GO:0050650">
    <property type="term" value="P:chondroitin sulfate proteoglycan biosynthetic process"/>
    <property type="evidence" value="ECO:0007669"/>
    <property type="project" value="InterPro"/>
</dbReference>
<name>A0AAF3E8J7_9BILA</name>
<feature type="transmembrane region" description="Helical" evidence="1">
    <location>
        <begin position="180"/>
        <end position="198"/>
    </location>
</feature>
<accession>A0AAF3E8J7</accession>
<reference evidence="3" key="1">
    <citation type="submission" date="2024-02" db="UniProtKB">
        <authorList>
            <consortium name="WormBaseParasite"/>
        </authorList>
    </citation>
    <scope>IDENTIFICATION</scope>
</reference>
<dbReference type="WBParaSite" id="MBELARI_LOCUS10231">
    <property type="protein sequence ID" value="MBELARI_LOCUS10231"/>
    <property type="gene ID" value="MBELARI_LOCUS10231"/>
</dbReference>
<dbReference type="Pfam" id="PF03567">
    <property type="entry name" value="Sulfotransfer_2"/>
    <property type="match status" value="2"/>
</dbReference>
<keyword evidence="1" id="KW-0472">Membrane</keyword>